<protein>
    <submittedName>
        <fullName evidence="8">DNA internalization-related competence protein ComEC/Rec2</fullName>
    </submittedName>
</protein>
<dbReference type="GO" id="GO:0005886">
    <property type="term" value="C:plasma membrane"/>
    <property type="evidence" value="ECO:0007669"/>
    <property type="project" value="UniProtKB-SubCell"/>
</dbReference>
<dbReference type="SMART" id="SM00849">
    <property type="entry name" value="Lactamase_B"/>
    <property type="match status" value="1"/>
</dbReference>
<dbReference type="GO" id="GO:0030420">
    <property type="term" value="P:establishment of competence for transformation"/>
    <property type="evidence" value="ECO:0007669"/>
    <property type="project" value="InterPro"/>
</dbReference>
<dbReference type="SUPFAM" id="SSF56281">
    <property type="entry name" value="Metallo-hydrolase/oxidoreductase"/>
    <property type="match status" value="1"/>
</dbReference>
<dbReference type="Pfam" id="PF00753">
    <property type="entry name" value="Lactamase_B"/>
    <property type="match status" value="1"/>
</dbReference>
<dbReference type="OrthoDB" id="9761531at2"/>
<dbReference type="NCBIfam" id="TIGR00360">
    <property type="entry name" value="ComEC_N-term"/>
    <property type="match status" value="1"/>
</dbReference>
<dbReference type="AlphaFoldDB" id="A0A3P7S3Y1"/>
<evidence type="ECO:0000313" key="8">
    <source>
        <dbReference type="EMBL" id="VDN49332.1"/>
    </source>
</evidence>
<comment type="subcellular location">
    <subcellularLocation>
        <location evidence="1">Cell membrane</location>
        <topology evidence="1">Multi-pass membrane protein</topology>
    </subcellularLocation>
</comment>
<dbReference type="CDD" id="cd07731">
    <property type="entry name" value="ComA-like_MBL-fold"/>
    <property type="match status" value="1"/>
</dbReference>
<feature type="transmembrane region" description="Helical" evidence="6">
    <location>
        <begin position="477"/>
        <end position="501"/>
    </location>
</feature>
<dbReference type="InterPro" id="IPR004797">
    <property type="entry name" value="Competence_ComEC/Rec2"/>
</dbReference>
<feature type="transmembrane region" description="Helical" evidence="6">
    <location>
        <begin position="46"/>
        <end position="65"/>
    </location>
</feature>
<dbReference type="InterPro" id="IPR036866">
    <property type="entry name" value="RibonucZ/Hydroxyglut_hydro"/>
</dbReference>
<keyword evidence="2" id="KW-1003">Cell membrane</keyword>
<dbReference type="InterPro" id="IPR001279">
    <property type="entry name" value="Metallo-B-lactamas"/>
</dbReference>
<feature type="transmembrane region" description="Helical" evidence="6">
    <location>
        <begin position="283"/>
        <end position="298"/>
    </location>
</feature>
<dbReference type="Gene3D" id="3.60.15.10">
    <property type="entry name" value="Ribonuclease Z/Hydroxyacylglutathione hydrolase-like"/>
    <property type="match status" value="1"/>
</dbReference>
<name>A0A3P7S3Y1_9FIRM</name>
<dbReference type="NCBIfam" id="TIGR00361">
    <property type="entry name" value="ComEC_Rec2"/>
    <property type="match status" value="1"/>
</dbReference>
<dbReference type="InterPro" id="IPR004477">
    <property type="entry name" value="ComEC_N"/>
</dbReference>
<dbReference type="InterPro" id="IPR052159">
    <property type="entry name" value="Competence_DNA_uptake"/>
</dbReference>
<dbReference type="Pfam" id="PF13567">
    <property type="entry name" value="DUF4131"/>
    <property type="match status" value="1"/>
</dbReference>
<dbReference type="PANTHER" id="PTHR30619">
    <property type="entry name" value="DNA INTERNALIZATION/COMPETENCE PROTEIN COMEC/REC2"/>
    <property type="match status" value="1"/>
</dbReference>
<keyword evidence="3 6" id="KW-0812">Transmembrane</keyword>
<dbReference type="EMBL" id="LR130778">
    <property type="protein sequence ID" value="VDN49332.1"/>
    <property type="molecule type" value="Genomic_DNA"/>
</dbReference>
<dbReference type="Pfam" id="PF03772">
    <property type="entry name" value="Competence"/>
    <property type="match status" value="1"/>
</dbReference>
<evidence type="ECO:0000256" key="6">
    <source>
        <dbReference type="SAM" id="Phobius"/>
    </source>
</evidence>
<evidence type="ECO:0000256" key="3">
    <source>
        <dbReference type="ARBA" id="ARBA00022692"/>
    </source>
</evidence>
<evidence type="ECO:0000313" key="9">
    <source>
        <dbReference type="Proteomes" id="UP000279029"/>
    </source>
</evidence>
<evidence type="ECO:0000259" key="7">
    <source>
        <dbReference type="SMART" id="SM00849"/>
    </source>
</evidence>
<dbReference type="KEGG" id="cbar:PATL70BA_3400"/>
<sequence length="758" mass="85498">MKRPLVLITLSGIVGILLGIGYYEVGIALIMLMVYKHKDSIKQIQYKHVFPLLGICLFSFLRVFFYDQSYEASTQYFIEGTRVKVEGNIKEVRIGEKYHSYILKSIKINGSKIHHEIQLITEEDLEGGVWIVAEGEVLVTRGKRNEGGFDALAYNKSKGVVATVFAEDVYSKKVQEESLSLPTDDLKKSHERRLHLLLPKDEAALLSTLILGSKNMEEEVIDNFEKAGLIHILSISGLHVSIIGYGLFKVLSRGIKNQTISAVISIIFLVYYCVYTGMQVSTVRATIMIGLYLIQFVVNRRYDKTTAVSFAAFGLLMLNPYQLTHIGFQLSFGAVLSIFYIDPLIKTHWLPVEKGPVAGVRLLIAVQIGIWPILAYYFNSLPVYGFIGNLLVVPVVGVLIFSSIIGLFLSYISMGLGTFIMGVSYWILNYMEQIAMWIGKLPLNTLYIQAPNPYFIIAYYSIIAIWVMGIPYKKARICLVSLMVLSVSISILDLETLYIHFLDVGQGDCTVITYQDRTFMIDGGGDVRKKDENIGIEVVLPFIRHQGIDRIDSVFITHSDFDHIYGIIEIASHIPISEVILPIIYKEAEDPLVEQLFSVLDGQGTRVHYFKAGDRLAYKNMTFSCLWPEKAFYGNNNRNSLILHLTLKDFDVLFLGDAGTLEERVIMNDMGLWKRDIEVLKVGHHGSSSGSSEIFLEQLKPSLSVISVGEKNLYGHPNDEVVKNLKRWSKHVLMTKDEGAIRLKYRNGKATIQSMIKE</sequence>
<keyword evidence="4 6" id="KW-1133">Transmembrane helix</keyword>
<evidence type="ECO:0000256" key="1">
    <source>
        <dbReference type="ARBA" id="ARBA00004651"/>
    </source>
</evidence>
<feature type="transmembrane region" description="Helical" evidence="6">
    <location>
        <begin position="228"/>
        <end position="248"/>
    </location>
</feature>
<keyword evidence="9" id="KW-1185">Reference proteome</keyword>
<feature type="transmembrane region" description="Helical" evidence="6">
    <location>
        <begin position="408"/>
        <end position="428"/>
    </location>
</feature>
<feature type="transmembrane region" description="Helical" evidence="6">
    <location>
        <begin position="260"/>
        <end position="277"/>
    </location>
</feature>
<proteinExistence type="predicted"/>
<feature type="transmembrane region" description="Helical" evidence="6">
    <location>
        <begin position="6"/>
        <end position="34"/>
    </location>
</feature>
<dbReference type="RefSeq" id="WP_125138312.1">
    <property type="nucleotide sequence ID" value="NZ_LR130778.1"/>
</dbReference>
<feature type="transmembrane region" description="Helical" evidence="6">
    <location>
        <begin position="448"/>
        <end position="470"/>
    </location>
</feature>
<evidence type="ECO:0000256" key="2">
    <source>
        <dbReference type="ARBA" id="ARBA00022475"/>
    </source>
</evidence>
<dbReference type="InterPro" id="IPR035681">
    <property type="entry name" value="ComA-like_MBL"/>
</dbReference>
<reference evidence="8 9" key="1">
    <citation type="submission" date="2018-09" db="EMBL/GenBank/DDBJ databases">
        <authorList>
            <person name="Postec A."/>
        </authorList>
    </citation>
    <scope>NUCLEOTIDE SEQUENCE [LARGE SCALE GENOMIC DNA]</scope>
    <source>
        <strain evidence="8">70B-A</strain>
    </source>
</reference>
<dbReference type="InterPro" id="IPR025405">
    <property type="entry name" value="DUF4131"/>
</dbReference>
<evidence type="ECO:0000256" key="5">
    <source>
        <dbReference type="ARBA" id="ARBA00023136"/>
    </source>
</evidence>
<feature type="transmembrane region" description="Helical" evidence="6">
    <location>
        <begin position="327"/>
        <end position="345"/>
    </location>
</feature>
<feature type="transmembrane region" description="Helical" evidence="6">
    <location>
        <begin position="357"/>
        <end position="377"/>
    </location>
</feature>
<keyword evidence="5 6" id="KW-0472">Membrane</keyword>
<dbReference type="Proteomes" id="UP000279029">
    <property type="component" value="Chromosome"/>
</dbReference>
<dbReference type="PANTHER" id="PTHR30619:SF1">
    <property type="entry name" value="RECOMBINATION PROTEIN 2"/>
    <property type="match status" value="1"/>
</dbReference>
<gene>
    <name evidence="8" type="ORF">PATL70BA_3400</name>
</gene>
<feature type="transmembrane region" description="Helical" evidence="6">
    <location>
        <begin position="383"/>
        <end position="401"/>
    </location>
</feature>
<feature type="domain" description="Metallo-beta-lactamase" evidence="7">
    <location>
        <begin position="506"/>
        <end position="710"/>
    </location>
</feature>
<organism evidence="8 9">
    <name type="scientific">Petrocella atlantisensis</name>
    <dbReference type="NCBI Taxonomy" id="2173034"/>
    <lineage>
        <taxon>Bacteria</taxon>
        <taxon>Bacillati</taxon>
        <taxon>Bacillota</taxon>
        <taxon>Clostridia</taxon>
        <taxon>Lachnospirales</taxon>
        <taxon>Vallitaleaceae</taxon>
        <taxon>Petrocella</taxon>
    </lineage>
</organism>
<evidence type="ECO:0000256" key="4">
    <source>
        <dbReference type="ARBA" id="ARBA00022989"/>
    </source>
</evidence>
<accession>A0A3P7S3Y1</accession>